<dbReference type="Pfam" id="PF00126">
    <property type="entry name" value="HTH_1"/>
    <property type="match status" value="1"/>
</dbReference>
<dbReference type="RefSeq" id="WP_214917102.1">
    <property type="nucleotide sequence ID" value="NZ_JAGGNX010000019.1"/>
</dbReference>
<dbReference type="GO" id="GO:0000976">
    <property type="term" value="F:transcription cis-regulatory region binding"/>
    <property type="evidence" value="ECO:0007669"/>
    <property type="project" value="TreeGrafter"/>
</dbReference>
<evidence type="ECO:0000256" key="2">
    <source>
        <dbReference type="ARBA" id="ARBA00023015"/>
    </source>
</evidence>
<dbReference type="InterPro" id="IPR036388">
    <property type="entry name" value="WH-like_DNA-bd_sf"/>
</dbReference>
<protein>
    <submittedName>
        <fullName evidence="6">LysR family transcriptional regulator</fullName>
    </submittedName>
</protein>
<feature type="domain" description="HTH lysR-type" evidence="5">
    <location>
        <begin position="2"/>
        <end position="59"/>
    </location>
</feature>
<dbReference type="SUPFAM" id="SSF46785">
    <property type="entry name" value="Winged helix' DNA-binding domain"/>
    <property type="match status" value="1"/>
</dbReference>
<dbReference type="InterPro" id="IPR005119">
    <property type="entry name" value="LysR_subst-bd"/>
</dbReference>
<dbReference type="InterPro" id="IPR000847">
    <property type="entry name" value="LysR_HTH_N"/>
</dbReference>
<dbReference type="SUPFAM" id="SSF53850">
    <property type="entry name" value="Periplasmic binding protein-like II"/>
    <property type="match status" value="1"/>
</dbReference>
<keyword evidence="4" id="KW-0804">Transcription</keyword>
<comment type="caution">
    <text evidence="6">The sequence shown here is derived from an EMBL/GenBank/DDBJ whole genome shotgun (WGS) entry which is preliminary data.</text>
</comment>
<dbReference type="GO" id="GO:0003700">
    <property type="term" value="F:DNA-binding transcription factor activity"/>
    <property type="evidence" value="ECO:0007669"/>
    <property type="project" value="InterPro"/>
</dbReference>
<dbReference type="EMBL" id="JAGGOB010000008">
    <property type="protein sequence ID" value="MBT2327782.1"/>
    <property type="molecule type" value="Genomic_DNA"/>
</dbReference>
<proteinExistence type="inferred from homology"/>
<evidence type="ECO:0000256" key="3">
    <source>
        <dbReference type="ARBA" id="ARBA00023125"/>
    </source>
</evidence>
<dbReference type="InterPro" id="IPR036390">
    <property type="entry name" value="WH_DNA-bd_sf"/>
</dbReference>
<dbReference type="FunFam" id="1.10.10.10:FF:000001">
    <property type="entry name" value="LysR family transcriptional regulator"/>
    <property type="match status" value="1"/>
</dbReference>
<sequence>MITFKQLEAIYWIVELGSFESASTKLNMSQSAISKRIQEMEEAFDTPIFDRTKRSARLTEKGTELFEYAAEMLRQRDYLLERISSKQVLVRRFRLGVTELTALTWLPALIESIRDAYPMVALEPSVELSSELFKKLEADQLDLIIIPDVFSDARFVSTPLKTVENAWMSAPHFFNRPGPVDLQELASFTVLTQGGSSGTGLIYDRWFAQHNVRFNRAITSNYLVAQVGLTLSGLGISYLPKECLTPLLEQGLLRVIETRPGLPHVRYAALHRADRLLGLSVEVARLAVQTCNFGTMLLQGRHSGVGL</sequence>
<dbReference type="Pfam" id="PF03466">
    <property type="entry name" value="LysR_substrate"/>
    <property type="match status" value="1"/>
</dbReference>
<evidence type="ECO:0000313" key="7">
    <source>
        <dbReference type="Proteomes" id="UP000692896"/>
    </source>
</evidence>
<evidence type="ECO:0000256" key="1">
    <source>
        <dbReference type="ARBA" id="ARBA00009437"/>
    </source>
</evidence>
<dbReference type="Proteomes" id="UP000692896">
    <property type="component" value="Unassembled WGS sequence"/>
</dbReference>
<organism evidence="6 7">
    <name type="scientific">Pseudomonas fluorescens</name>
    <dbReference type="NCBI Taxonomy" id="294"/>
    <lineage>
        <taxon>Bacteria</taxon>
        <taxon>Pseudomonadati</taxon>
        <taxon>Pseudomonadota</taxon>
        <taxon>Gammaproteobacteria</taxon>
        <taxon>Pseudomonadales</taxon>
        <taxon>Pseudomonadaceae</taxon>
        <taxon>Pseudomonas</taxon>
    </lineage>
</organism>
<keyword evidence="2" id="KW-0805">Transcription regulation</keyword>
<evidence type="ECO:0000259" key="5">
    <source>
        <dbReference type="PROSITE" id="PS50931"/>
    </source>
</evidence>
<dbReference type="PANTHER" id="PTHR30126:SF77">
    <property type="entry name" value="TRANSCRIPTIONAL REGULATORY PROTEIN"/>
    <property type="match status" value="1"/>
</dbReference>
<dbReference type="CDD" id="cd05466">
    <property type="entry name" value="PBP2_LTTR_substrate"/>
    <property type="match status" value="1"/>
</dbReference>
<dbReference type="PANTHER" id="PTHR30126">
    <property type="entry name" value="HTH-TYPE TRANSCRIPTIONAL REGULATOR"/>
    <property type="match status" value="1"/>
</dbReference>
<dbReference type="AlphaFoldDB" id="A0A944DDY7"/>
<evidence type="ECO:0000256" key="4">
    <source>
        <dbReference type="ARBA" id="ARBA00023163"/>
    </source>
</evidence>
<gene>
    <name evidence="6" type="ORF">J7E47_03500</name>
</gene>
<dbReference type="PROSITE" id="PS50931">
    <property type="entry name" value="HTH_LYSR"/>
    <property type="match status" value="1"/>
</dbReference>
<reference evidence="6" key="1">
    <citation type="submission" date="2021-03" db="EMBL/GenBank/DDBJ databases">
        <title>Genomic analysis provides insights into the functional capacity of soil bacteria communities inhabiting an altitudinal gradient in the Atacama Desert.</title>
        <authorList>
            <person name="Gonzalez M."/>
            <person name="Maldonado J."/>
            <person name="Maza F."/>
            <person name="Hodar C."/>
            <person name="Cortes M."/>
            <person name="Palma R."/>
            <person name="Andreani C."/>
            <person name="Gaete A."/>
            <person name="Vasquez-Dean J."/>
            <person name="Acuna V."/>
            <person name="Aguado M."/>
            <person name="Mandakovic D."/>
            <person name="Latorre M."/>
            <person name="Orellana A."/>
            <person name="Gutierrez R."/>
            <person name="Montecino M."/>
            <person name="Allende M."/>
            <person name="Maass A."/>
            <person name="Cambiazo V."/>
        </authorList>
    </citation>
    <scope>NUCLEOTIDE SEQUENCE</scope>
    <source>
        <strain evidence="6">ISL-25</strain>
    </source>
</reference>
<keyword evidence="3" id="KW-0238">DNA-binding</keyword>
<comment type="similarity">
    <text evidence="1">Belongs to the LysR transcriptional regulatory family.</text>
</comment>
<dbReference type="PRINTS" id="PR00039">
    <property type="entry name" value="HTHLYSR"/>
</dbReference>
<evidence type="ECO:0000313" key="6">
    <source>
        <dbReference type="EMBL" id="MBT2327782.1"/>
    </source>
</evidence>
<name>A0A944DDY7_PSEFL</name>
<accession>A0A944DDY7</accession>
<dbReference type="Gene3D" id="3.40.190.290">
    <property type="match status" value="1"/>
</dbReference>
<dbReference type="Gene3D" id="1.10.10.10">
    <property type="entry name" value="Winged helix-like DNA-binding domain superfamily/Winged helix DNA-binding domain"/>
    <property type="match status" value="1"/>
</dbReference>